<dbReference type="RefSeq" id="WP_179259715.1">
    <property type="nucleotide sequence ID" value="NZ_CP058601.1"/>
</dbReference>
<evidence type="ECO:0000259" key="2">
    <source>
        <dbReference type="Pfam" id="PF09084"/>
    </source>
</evidence>
<keyword evidence="4" id="KW-1185">Reference proteome</keyword>
<dbReference type="PANTHER" id="PTHR31528">
    <property type="entry name" value="4-AMINO-5-HYDROXYMETHYL-2-METHYLPYRIMIDINE PHOSPHATE SYNTHASE THI11-RELATED"/>
    <property type="match status" value="1"/>
</dbReference>
<evidence type="ECO:0000313" key="4">
    <source>
        <dbReference type="Proteomes" id="UP000509241"/>
    </source>
</evidence>
<dbReference type="Gene3D" id="3.40.190.10">
    <property type="entry name" value="Periplasmic binding protein-like II"/>
    <property type="match status" value="2"/>
</dbReference>
<dbReference type="OrthoDB" id="157197at2157"/>
<dbReference type="Pfam" id="PF09084">
    <property type="entry name" value="NMT1"/>
    <property type="match status" value="1"/>
</dbReference>
<feature type="domain" description="SsuA/THI5-like" evidence="2">
    <location>
        <begin position="200"/>
        <end position="383"/>
    </location>
</feature>
<dbReference type="EMBL" id="CP058601">
    <property type="protein sequence ID" value="QLG47973.1"/>
    <property type="molecule type" value="Genomic_DNA"/>
</dbReference>
<dbReference type="InterPro" id="IPR027939">
    <property type="entry name" value="NMT1/THI5"/>
</dbReference>
<dbReference type="Proteomes" id="UP000509241">
    <property type="component" value="Chromosome"/>
</dbReference>
<dbReference type="InterPro" id="IPR015168">
    <property type="entry name" value="SsuA/THI5"/>
</dbReference>
<accession>A0A7D5GLT0</accession>
<dbReference type="PANTHER" id="PTHR31528:SF15">
    <property type="entry name" value="RIBOFLAVIN-BINDING PROTEIN RIBY"/>
    <property type="match status" value="1"/>
</dbReference>
<reference evidence="3 4" key="1">
    <citation type="submission" date="2020-07" db="EMBL/GenBank/DDBJ databases">
        <authorList>
            <person name="Cui H."/>
        </authorList>
    </citation>
    <scope>NUCLEOTIDE SEQUENCE [LARGE SCALE GENOMIC DNA]</scope>
    <source>
        <strain evidence="3 4">YPL8</strain>
    </source>
</reference>
<feature type="region of interest" description="Disordered" evidence="1">
    <location>
        <begin position="126"/>
        <end position="167"/>
    </location>
</feature>
<evidence type="ECO:0000313" key="3">
    <source>
        <dbReference type="EMBL" id="QLG47973.1"/>
    </source>
</evidence>
<gene>
    <name evidence="3" type="ORF">HYG82_03505</name>
</gene>
<organism evidence="3 4">
    <name type="scientific">Natrinema halophilum</name>
    <dbReference type="NCBI Taxonomy" id="1699371"/>
    <lineage>
        <taxon>Archaea</taxon>
        <taxon>Methanobacteriati</taxon>
        <taxon>Methanobacteriota</taxon>
        <taxon>Stenosarchaea group</taxon>
        <taxon>Halobacteria</taxon>
        <taxon>Halobacteriales</taxon>
        <taxon>Natrialbaceae</taxon>
        <taxon>Natrinema</taxon>
    </lineage>
</organism>
<name>A0A7D5GLT0_9EURY</name>
<protein>
    <submittedName>
        <fullName evidence="3">ABC transporter substrate-binding protein</fullName>
    </submittedName>
</protein>
<proteinExistence type="predicted"/>
<dbReference type="AlphaFoldDB" id="A0A7D5GLT0"/>
<dbReference type="KEGG" id="haly:HYG82_03505"/>
<dbReference type="GeneID" id="56032326"/>
<evidence type="ECO:0000256" key="1">
    <source>
        <dbReference type="SAM" id="MobiDB-lite"/>
    </source>
</evidence>
<sequence>MDVRTFPVLTDEDHPLVARLSVGVGENTARVLAYLLCRRADPDLADPATRTAIHIGAGVSKNAAADALDDLVAADLIDETTAETAAPGRPPKAWYAAESESKTIRRTYVRHANRLIEQGRHTVTALESVSSESGDPCEADSGAAPNPVDEWGDANGSDSTATGVRSAPERASIALNWQSNPLHLPLFAAGDGSASDVSFTFDEYDGSREAASAVASASCDVGVAGAATILRERTRGQPIVPIAVYFQRSMVVLYTTQAAFGGPFERTDQLEGRRIGISSGTETGLLGRLFLEQAGVRDAVELVDIDGEEQAALRSGSVDAVTGMVPDPDRLETAERTVDAVTVSDAYPAYGPALIATERTLRHRKPLLESVLVAAMAGWADAVYATETAAKAFASEIDQPSEHIARTFDRATDRFGSNDAVRRSGWGWHSPDEWRNLKDALAQGGILKTGGT</sequence>
<dbReference type="SUPFAM" id="SSF53850">
    <property type="entry name" value="Periplasmic binding protein-like II"/>
    <property type="match status" value="1"/>
</dbReference>
<dbReference type="GO" id="GO:0009228">
    <property type="term" value="P:thiamine biosynthetic process"/>
    <property type="evidence" value="ECO:0007669"/>
    <property type="project" value="InterPro"/>
</dbReference>